<evidence type="ECO:0000256" key="4">
    <source>
        <dbReference type="ARBA" id="ARBA00022692"/>
    </source>
</evidence>
<organism evidence="12 13">
    <name type="scientific">Geomesophilobacter sediminis</name>
    <dbReference type="NCBI Taxonomy" id="2798584"/>
    <lineage>
        <taxon>Bacteria</taxon>
        <taxon>Pseudomonadati</taxon>
        <taxon>Thermodesulfobacteriota</taxon>
        <taxon>Desulfuromonadia</taxon>
        <taxon>Geobacterales</taxon>
        <taxon>Geobacteraceae</taxon>
        <taxon>Geomesophilobacter</taxon>
    </lineage>
</organism>
<dbReference type="PROSITE" id="PS52016">
    <property type="entry name" value="TONB_DEPENDENT_REC_3"/>
    <property type="match status" value="1"/>
</dbReference>
<reference evidence="12" key="1">
    <citation type="submission" date="2020-12" db="EMBL/GenBank/DDBJ databases">
        <title>Geomonas sp. Red875, isolated from river sediment.</title>
        <authorList>
            <person name="Xu Z."/>
            <person name="Zhang Z."/>
            <person name="Masuda Y."/>
            <person name="Itoh H."/>
            <person name="Senoo K."/>
        </authorList>
    </citation>
    <scope>NUCLEOTIDE SEQUENCE</scope>
    <source>
        <strain evidence="12">Red875</strain>
    </source>
</reference>
<dbReference type="PANTHER" id="PTHR30069">
    <property type="entry name" value="TONB-DEPENDENT OUTER MEMBRANE RECEPTOR"/>
    <property type="match status" value="1"/>
</dbReference>
<dbReference type="Gene3D" id="2.170.130.10">
    <property type="entry name" value="TonB-dependent receptor, plug domain"/>
    <property type="match status" value="1"/>
</dbReference>
<dbReference type="EMBL" id="JAEMHM010000007">
    <property type="protein sequence ID" value="MBJ6725074.1"/>
    <property type="molecule type" value="Genomic_DNA"/>
</dbReference>
<dbReference type="InterPro" id="IPR012910">
    <property type="entry name" value="Plug_dom"/>
</dbReference>
<evidence type="ECO:0000256" key="1">
    <source>
        <dbReference type="ARBA" id="ARBA00004571"/>
    </source>
</evidence>
<comment type="similarity">
    <text evidence="8">Belongs to the TonB-dependent receptor family.</text>
</comment>
<evidence type="ECO:0000259" key="11">
    <source>
        <dbReference type="Pfam" id="PF14905"/>
    </source>
</evidence>
<dbReference type="PANTHER" id="PTHR30069:SF29">
    <property type="entry name" value="HEMOGLOBIN AND HEMOGLOBIN-HAPTOGLOBIN-BINDING PROTEIN 1-RELATED"/>
    <property type="match status" value="1"/>
</dbReference>
<feature type="domain" description="TonB-dependent receptor plug" evidence="10">
    <location>
        <begin position="45"/>
        <end position="148"/>
    </location>
</feature>
<feature type="domain" description="Outer membrane protein beta-barrel" evidence="11">
    <location>
        <begin position="517"/>
        <end position="699"/>
    </location>
</feature>
<keyword evidence="5 9" id="KW-0732">Signal</keyword>
<dbReference type="InterPro" id="IPR041700">
    <property type="entry name" value="OMP_b-brl_3"/>
</dbReference>
<protein>
    <submittedName>
        <fullName evidence="12">TonB-dependent receptor plug domain-containing protein</fullName>
    </submittedName>
</protein>
<gene>
    <name evidence="12" type="ORF">JFN93_10175</name>
</gene>
<comment type="caution">
    <text evidence="12">The sequence shown here is derived from an EMBL/GenBank/DDBJ whole genome shotgun (WGS) entry which is preliminary data.</text>
</comment>
<feature type="signal peptide" evidence="9">
    <location>
        <begin position="1"/>
        <end position="19"/>
    </location>
</feature>
<keyword evidence="6 8" id="KW-0472">Membrane</keyword>
<evidence type="ECO:0000256" key="6">
    <source>
        <dbReference type="ARBA" id="ARBA00023136"/>
    </source>
</evidence>
<dbReference type="RefSeq" id="WP_199383962.1">
    <property type="nucleotide sequence ID" value="NZ_JAEMHM010000007.1"/>
</dbReference>
<evidence type="ECO:0000256" key="9">
    <source>
        <dbReference type="SAM" id="SignalP"/>
    </source>
</evidence>
<dbReference type="AlphaFoldDB" id="A0A8J7IQS7"/>
<keyword evidence="12" id="KW-0675">Receptor</keyword>
<evidence type="ECO:0000313" key="13">
    <source>
        <dbReference type="Proteomes" id="UP000636888"/>
    </source>
</evidence>
<dbReference type="Pfam" id="PF07715">
    <property type="entry name" value="Plug"/>
    <property type="match status" value="1"/>
</dbReference>
<evidence type="ECO:0000256" key="8">
    <source>
        <dbReference type="PROSITE-ProRule" id="PRU01360"/>
    </source>
</evidence>
<dbReference type="InterPro" id="IPR039426">
    <property type="entry name" value="TonB-dep_rcpt-like"/>
</dbReference>
<sequence>MLTAIMVALLAWPGGDAHAMGTPEDQSEDIFTLGEVVVSGKLDAVEAAQTVHVITAEEIRKAGSRTLDEALNLLSDVGVQVGNEGVPRVDIRGFRTRHVLLLLDGVPMNSSFDQQFDPSTIPVENIAKIKVTAGASSVLYGQGGLGGVINIITKKGKEGVSGMTSFESGDGQPYLAKGSVSGGRGMFDFFASGSVFHRDHFPLARSFSASPEEAAGYRKNSDNTRDNAFFNVGFTPNSDLTIALTGSWVQGGYGKPASAINNKFDPYAPPARFGRVDWYEGYTLQLAADYAISPALTVRSSIFYNQIDQDNNQYDDDNYGEISTGRPDAQQPWLIDPTNPNVPNSFKLRNRGITRGISLQPKYDLGHSGTVTLGLSAEWDSWDGRGLVKPGGQGGNGGGSQGGYGVGGGSPPYLLNPVHDSADVYLYSAALEYSVLPTARSGFTAGYAHHWQQQGGSVSQLASQNDLAARPAQQAQALLDDYSVSVSSYYDATQSTRLKAAFMRNIRFPSLSQLYLRDTDNPNLRQEVVYHYQLGMEQKLPGESQFSFEGFRSDLHNVIVIDQNVVPARNENFSLYRFTGFETSLESRLLPKLALRGSYTFNRSQDLSGVGRDEVQYVPRDKAVFTGKYDFDSGLTPFVSLVYVANSYVYSKQQIATVTKAKLADYAVVSVKLTQKLYKDKLQIYVGADNLFNVEYEQSYGVPRPGRLIYGGFEYRFGS</sequence>
<name>A0A8J7IQS7_9BACT</name>
<accession>A0A8J7IQS7</accession>
<comment type="subcellular location">
    <subcellularLocation>
        <location evidence="1 8">Cell outer membrane</location>
        <topology evidence="1 8">Multi-pass membrane protein</topology>
    </subcellularLocation>
</comment>
<dbReference type="GO" id="GO:0044718">
    <property type="term" value="P:siderophore transmembrane transport"/>
    <property type="evidence" value="ECO:0007669"/>
    <property type="project" value="TreeGrafter"/>
</dbReference>
<keyword evidence="7 8" id="KW-0998">Cell outer membrane</keyword>
<evidence type="ECO:0000259" key="10">
    <source>
        <dbReference type="Pfam" id="PF07715"/>
    </source>
</evidence>
<keyword evidence="13" id="KW-1185">Reference proteome</keyword>
<keyword evidence="4 8" id="KW-0812">Transmembrane</keyword>
<dbReference type="Proteomes" id="UP000636888">
    <property type="component" value="Unassembled WGS sequence"/>
</dbReference>
<evidence type="ECO:0000256" key="3">
    <source>
        <dbReference type="ARBA" id="ARBA00022452"/>
    </source>
</evidence>
<keyword evidence="3 8" id="KW-1134">Transmembrane beta strand</keyword>
<dbReference type="InterPro" id="IPR037066">
    <property type="entry name" value="Plug_dom_sf"/>
</dbReference>
<evidence type="ECO:0000313" key="12">
    <source>
        <dbReference type="EMBL" id="MBJ6725074.1"/>
    </source>
</evidence>
<evidence type="ECO:0000256" key="2">
    <source>
        <dbReference type="ARBA" id="ARBA00022448"/>
    </source>
</evidence>
<dbReference type="GO" id="GO:0015344">
    <property type="term" value="F:siderophore uptake transmembrane transporter activity"/>
    <property type="evidence" value="ECO:0007669"/>
    <property type="project" value="TreeGrafter"/>
</dbReference>
<dbReference type="InterPro" id="IPR036942">
    <property type="entry name" value="Beta-barrel_TonB_sf"/>
</dbReference>
<proteinExistence type="inferred from homology"/>
<evidence type="ECO:0000256" key="5">
    <source>
        <dbReference type="ARBA" id="ARBA00022729"/>
    </source>
</evidence>
<dbReference type="Pfam" id="PF14905">
    <property type="entry name" value="OMP_b-brl_3"/>
    <property type="match status" value="1"/>
</dbReference>
<evidence type="ECO:0000256" key="7">
    <source>
        <dbReference type="ARBA" id="ARBA00023237"/>
    </source>
</evidence>
<keyword evidence="2 8" id="KW-0813">Transport</keyword>
<feature type="chain" id="PRO_5035187588" evidence="9">
    <location>
        <begin position="20"/>
        <end position="719"/>
    </location>
</feature>
<dbReference type="Gene3D" id="2.40.170.20">
    <property type="entry name" value="TonB-dependent receptor, beta-barrel domain"/>
    <property type="match status" value="1"/>
</dbReference>
<dbReference type="GO" id="GO:0009279">
    <property type="term" value="C:cell outer membrane"/>
    <property type="evidence" value="ECO:0007669"/>
    <property type="project" value="UniProtKB-SubCell"/>
</dbReference>
<dbReference type="SUPFAM" id="SSF56935">
    <property type="entry name" value="Porins"/>
    <property type="match status" value="1"/>
</dbReference>